<dbReference type="EMBL" id="FNIC01000001">
    <property type="protein sequence ID" value="SDM58947.1"/>
    <property type="molecule type" value="Genomic_DNA"/>
</dbReference>
<name>A0A1G9UG92_9ACTN</name>
<dbReference type="RefSeq" id="WP_091021473.1">
    <property type="nucleotide sequence ID" value="NZ_BKAE01000005.1"/>
</dbReference>
<evidence type="ECO:0000313" key="8">
    <source>
        <dbReference type="Proteomes" id="UP000199004"/>
    </source>
</evidence>
<reference evidence="7 8" key="1">
    <citation type="submission" date="2016-10" db="EMBL/GenBank/DDBJ databases">
        <authorList>
            <person name="de Groot N.N."/>
        </authorList>
    </citation>
    <scope>NUCLEOTIDE SEQUENCE [LARGE SCALE GENOMIC DNA]</scope>
    <source>
        <strain evidence="7 8">CGMCC 1.11147</strain>
    </source>
</reference>
<dbReference type="Proteomes" id="UP000199004">
    <property type="component" value="Unassembled WGS sequence"/>
</dbReference>
<dbReference type="Gene3D" id="3.30.1360.20">
    <property type="entry name" value="Transcriptional coactivator/pterin dehydratase"/>
    <property type="match status" value="1"/>
</dbReference>
<gene>
    <name evidence="7" type="ORF">SAMN05192576_0427</name>
</gene>
<dbReference type="AlphaFoldDB" id="A0A1G9UG92"/>
<dbReference type="InterPro" id="IPR001533">
    <property type="entry name" value="Pterin_deHydtase"/>
</dbReference>
<comment type="catalytic activity">
    <reaction evidence="1">
        <text>(4aS,6R)-4a-hydroxy-L-erythro-5,6,7,8-tetrahydrobiopterin = (6R)-L-erythro-6,7-dihydrobiopterin + H2O</text>
        <dbReference type="Rhea" id="RHEA:11920"/>
        <dbReference type="ChEBI" id="CHEBI:15377"/>
        <dbReference type="ChEBI" id="CHEBI:15642"/>
        <dbReference type="ChEBI" id="CHEBI:43120"/>
        <dbReference type="EC" id="4.2.1.96"/>
    </reaction>
</comment>
<dbReference type="SUPFAM" id="SSF55248">
    <property type="entry name" value="PCD-like"/>
    <property type="match status" value="1"/>
</dbReference>
<dbReference type="OrthoDB" id="15077at2"/>
<keyword evidence="8" id="KW-1185">Reference proteome</keyword>
<dbReference type="PANTHER" id="PTHR12599">
    <property type="entry name" value="PTERIN-4-ALPHA-CARBINOLAMINE DEHYDRATASE"/>
    <property type="match status" value="1"/>
</dbReference>
<accession>A0A1G9UG92</accession>
<evidence type="ECO:0000256" key="2">
    <source>
        <dbReference type="ARBA" id="ARBA00006472"/>
    </source>
</evidence>
<evidence type="ECO:0000256" key="4">
    <source>
        <dbReference type="ARBA" id="ARBA00021735"/>
    </source>
</evidence>
<evidence type="ECO:0000313" key="7">
    <source>
        <dbReference type="EMBL" id="SDM58947.1"/>
    </source>
</evidence>
<dbReference type="EC" id="4.2.1.96" evidence="3"/>
<dbReference type="GO" id="GO:0008124">
    <property type="term" value="F:4-alpha-hydroxytetrahydrobiopterin dehydratase activity"/>
    <property type="evidence" value="ECO:0007669"/>
    <property type="project" value="UniProtKB-EC"/>
</dbReference>
<dbReference type="InterPro" id="IPR036428">
    <property type="entry name" value="PCD_sf"/>
</dbReference>
<feature type="domain" description="Glyoxalase-like" evidence="6">
    <location>
        <begin position="122"/>
        <end position="223"/>
    </location>
</feature>
<keyword evidence="5" id="KW-0456">Lyase</keyword>
<dbReference type="InterPro" id="IPR041581">
    <property type="entry name" value="Glyoxalase_6"/>
</dbReference>
<sequence>MSDDQSDDQSDDPKRTLSGHDLEALLLADWRILFSSLHARFETGDFATGLRLVDGIGAAADELDHHPDIDLTYPSVTVRLTSHDVGGVTSRDVELARRISDLAGSLGAKADPGSVSVVELGLDTWGHEEIKPFWAALLGYEPSDTYEQELNDASGTRPTIWFQETDRHETPRQRWHLDIRVPPEVAEQRVRDAIGAGGTLVSDERAPTFWVLADPQGNQACVTTWLGRSHTA</sequence>
<evidence type="ECO:0000256" key="1">
    <source>
        <dbReference type="ARBA" id="ARBA00001554"/>
    </source>
</evidence>
<evidence type="ECO:0000256" key="5">
    <source>
        <dbReference type="ARBA" id="ARBA00023239"/>
    </source>
</evidence>
<dbReference type="CDD" id="cd00488">
    <property type="entry name" value="PCD_DCoH"/>
    <property type="match status" value="1"/>
</dbReference>
<comment type="similarity">
    <text evidence="2">Belongs to the pterin-4-alpha-carbinolamine dehydratase family.</text>
</comment>
<dbReference type="Pfam" id="PF18029">
    <property type="entry name" value="Glyoxalase_6"/>
    <property type="match status" value="1"/>
</dbReference>
<evidence type="ECO:0000259" key="6">
    <source>
        <dbReference type="Pfam" id="PF18029"/>
    </source>
</evidence>
<dbReference type="Pfam" id="PF01329">
    <property type="entry name" value="Pterin_4a"/>
    <property type="match status" value="1"/>
</dbReference>
<dbReference type="STRING" id="1005944.SAMN05192576_0427"/>
<dbReference type="PANTHER" id="PTHR12599:SF0">
    <property type="entry name" value="PTERIN-4-ALPHA-CARBINOLAMINE DEHYDRATASE"/>
    <property type="match status" value="1"/>
</dbReference>
<dbReference type="InterPro" id="IPR029068">
    <property type="entry name" value="Glyas_Bleomycin-R_OHBP_Dase"/>
</dbReference>
<dbReference type="SUPFAM" id="SSF54593">
    <property type="entry name" value="Glyoxalase/Bleomycin resistance protein/Dihydroxybiphenyl dioxygenase"/>
    <property type="match status" value="1"/>
</dbReference>
<dbReference type="Gene3D" id="3.10.180.10">
    <property type="entry name" value="2,3-Dihydroxybiphenyl 1,2-Dioxygenase, domain 1"/>
    <property type="match status" value="1"/>
</dbReference>
<dbReference type="GO" id="GO:0006729">
    <property type="term" value="P:tetrahydrobiopterin biosynthetic process"/>
    <property type="evidence" value="ECO:0007669"/>
    <property type="project" value="InterPro"/>
</dbReference>
<evidence type="ECO:0000256" key="3">
    <source>
        <dbReference type="ARBA" id="ARBA00013252"/>
    </source>
</evidence>
<organism evidence="7 8">
    <name type="scientific">Nocardioides szechwanensis</name>
    <dbReference type="NCBI Taxonomy" id="1005944"/>
    <lineage>
        <taxon>Bacteria</taxon>
        <taxon>Bacillati</taxon>
        <taxon>Actinomycetota</taxon>
        <taxon>Actinomycetes</taxon>
        <taxon>Propionibacteriales</taxon>
        <taxon>Nocardioidaceae</taxon>
        <taxon>Nocardioides</taxon>
    </lineage>
</organism>
<proteinExistence type="inferred from homology"/>
<protein>
    <recommendedName>
        <fullName evidence="4">Putative pterin-4-alpha-carbinolamine dehydratase</fullName>
        <ecNumber evidence="3">4.2.1.96</ecNumber>
    </recommendedName>
</protein>